<feature type="region of interest" description="Disordered" evidence="1">
    <location>
        <begin position="1"/>
        <end position="110"/>
    </location>
</feature>
<dbReference type="EMBL" id="WEKV01000014">
    <property type="protein sequence ID" value="KAB7783998.1"/>
    <property type="molecule type" value="Genomic_DNA"/>
</dbReference>
<dbReference type="AlphaFoldDB" id="A0A833J3I3"/>
<name>A0A833J3I3_9HYPH</name>
<sequence>MRGGALGVEAAGRGRVGAGRRRGARQGRIGATESRSPRPGEAAEARNGREGGGLGSGNRSHPAFRAGLREGRDLTRRDDVHHRERERQNERSSWRRHDFRDPERRRSAQETRRILTGINLLQMLSLNRDLFK</sequence>
<feature type="compositionally biased region" description="Basic and acidic residues" evidence="1">
    <location>
        <begin position="67"/>
        <end position="110"/>
    </location>
</feature>
<dbReference type="Proteomes" id="UP000469949">
    <property type="component" value="Unassembled WGS sequence"/>
</dbReference>
<evidence type="ECO:0000256" key="1">
    <source>
        <dbReference type="SAM" id="MobiDB-lite"/>
    </source>
</evidence>
<evidence type="ECO:0000313" key="3">
    <source>
        <dbReference type="Proteomes" id="UP000469949"/>
    </source>
</evidence>
<organism evidence="2 3">
    <name type="scientific">Methylorubrum populi</name>
    <dbReference type="NCBI Taxonomy" id="223967"/>
    <lineage>
        <taxon>Bacteria</taxon>
        <taxon>Pseudomonadati</taxon>
        <taxon>Pseudomonadota</taxon>
        <taxon>Alphaproteobacteria</taxon>
        <taxon>Hyphomicrobiales</taxon>
        <taxon>Methylobacteriaceae</taxon>
        <taxon>Methylorubrum</taxon>
    </lineage>
</organism>
<feature type="compositionally biased region" description="Basic and acidic residues" evidence="1">
    <location>
        <begin position="35"/>
        <end position="49"/>
    </location>
</feature>
<proteinExistence type="predicted"/>
<comment type="caution">
    <text evidence="2">The sequence shown here is derived from an EMBL/GenBank/DDBJ whole genome shotgun (WGS) entry which is preliminary data.</text>
</comment>
<accession>A0A833J3I3</accession>
<gene>
    <name evidence="2" type="ORF">F8B43_3921</name>
</gene>
<evidence type="ECO:0000313" key="2">
    <source>
        <dbReference type="EMBL" id="KAB7783998.1"/>
    </source>
</evidence>
<protein>
    <submittedName>
        <fullName evidence="2">Uncharacterized protein</fullName>
    </submittedName>
</protein>
<reference evidence="2 3" key="1">
    <citation type="submission" date="2019-10" db="EMBL/GenBank/DDBJ databases">
        <title>Draft Genome Sequence of the Caffeine Degrading Methylotroph Methylorubrum populi PINKEL.</title>
        <authorList>
            <person name="Dawson S.C."/>
            <person name="Zhang X."/>
            <person name="Wright M.E."/>
            <person name="Sharma G."/>
            <person name="Langner J.T."/>
            <person name="Ditty J.L."/>
            <person name="Subuyuj G.A."/>
        </authorList>
    </citation>
    <scope>NUCLEOTIDE SEQUENCE [LARGE SCALE GENOMIC DNA]</scope>
    <source>
        <strain evidence="2 3">Pinkel</strain>
    </source>
</reference>